<dbReference type="InterPro" id="IPR028082">
    <property type="entry name" value="Peripla_BP_I"/>
</dbReference>
<accession>A0A2I5T250</accession>
<evidence type="ECO:0000256" key="2">
    <source>
        <dbReference type="ARBA" id="ARBA00023125"/>
    </source>
</evidence>
<dbReference type="STRING" id="104623.Ser39006_00629"/>
<evidence type="ECO:0000313" key="8">
    <source>
        <dbReference type="Proteomes" id="UP000017700"/>
    </source>
</evidence>
<reference evidence="7" key="4">
    <citation type="submission" date="2017-11" db="EMBL/GenBank/DDBJ databases">
        <title>Complete genome sequence of Serratia sp. ATCC 39006.</title>
        <authorList>
            <person name="Hampton H.G."/>
            <person name="Jackson S.A."/>
            <person name="Jauregui R."/>
            <person name="Poulter G.T.M."/>
            <person name="Salmond G.P.C."/>
            <person name="Fineran P.C."/>
        </authorList>
    </citation>
    <scope>NUCLEOTIDE SEQUENCE</scope>
    <source>
        <strain evidence="7">ATCC 39006</strain>
    </source>
</reference>
<dbReference type="Pfam" id="PF13377">
    <property type="entry name" value="Peripla_BP_3"/>
    <property type="match status" value="1"/>
</dbReference>
<reference evidence="6 9" key="3">
    <citation type="submission" date="2017-11" db="EMBL/GenBank/DDBJ databases">
        <title>Complete genome sequence of Serratia sp. ATCC 39006 LacA.</title>
        <authorList>
            <person name="Hampton H.G."/>
            <person name="Jackson S.A."/>
            <person name="Jauregui R."/>
            <person name="Poulter G.T.M."/>
            <person name="Salmond G.P.C."/>
            <person name="Fineran P.C."/>
        </authorList>
    </citation>
    <scope>NUCLEOTIDE SEQUENCE [LARGE SCALE GENOMIC DNA]</scope>
    <source>
        <strain evidence="6 9">ATCC 39006</strain>
    </source>
</reference>
<dbReference type="OrthoDB" id="5681588at2"/>
<evidence type="ECO:0000256" key="4">
    <source>
        <dbReference type="SAM" id="Phobius"/>
    </source>
</evidence>
<dbReference type="Proteomes" id="UP000017700">
    <property type="component" value="Chromosome"/>
</dbReference>
<keyword evidence="2" id="KW-0238">DNA-binding</keyword>
<sequence length="341" mass="36154">MREKRRRSTGKSTLADIARLVGVSAMTASRALRVPEKVSPALREKIEAAVAELGYVPNLAASGLASATSRLIIMVVPSFAIPGCAAVSGALQAVLKPYGYNMMVVEANHSSASESQLIEMLLSYNPAAMVHFNFDNAEDSRRLLVNSGLPVLEVGGANHETIGVSVGVDYAQAVKALIRMLADTGFRHIGLLCTQISNTIFKQIMNGWHNGMLGMNQSPHRVVTTPHPPTFSTGHQLLPEIRMTWPELDVLICTTDEVACGSMMACHAGGIAIPSQLAIASIGGGNLSAVCSPPLTTIALPYEAMGKLAGEQLLAVLQGDDVEPYHELPAQLIVRASTGKH</sequence>
<dbReference type="KEGG" id="serq:CWC46_01635"/>
<dbReference type="EMBL" id="CP025085">
    <property type="protein sequence ID" value="AUG98639.1"/>
    <property type="molecule type" value="Genomic_DNA"/>
</dbReference>
<dbReference type="GO" id="GO:0003700">
    <property type="term" value="F:DNA-binding transcription factor activity"/>
    <property type="evidence" value="ECO:0007669"/>
    <property type="project" value="TreeGrafter"/>
</dbReference>
<gene>
    <name evidence="6" type="ORF">CWC46_01635</name>
    <name evidence="7" type="ORF">Ser39006_001635</name>
</gene>
<keyword evidence="4" id="KW-1133">Transmembrane helix</keyword>
<dbReference type="EMBL" id="CP025084">
    <property type="protein sequence ID" value="AUH02954.1"/>
    <property type="molecule type" value="Genomic_DNA"/>
</dbReference>
<keyword evidence="1" id="KW-0805">Transcription regulation</keyword>
<dbReference type="SUPFAM" id="SSF53822">
    <property type="entry name" value="Periplasmic binding protein-like I"/>
    <property type="match status" value="1"/>
</dbReference>
<keyword evidence="4" id="KW-0472">Membrane</keyword>
<dbReference type="CDD" id="cd01575">
    <property type="entry name" value="PBP1_GntR"/>
    <property type="match status" value="1"/>
</dbReference>
<reference evidence="7" key="2">
    <citation type="submission" date="2013-09" db="EMBL/GenBank/DDBJ databases">
        <authorList>
            <person name="Wang G."/>
            <person name="Yang Y."/>
            <person name="Su Y."/>
        </authorList>
    </citation>
    <scope>NUCLEOTIDE SEQUENCE</scope>
    <source>
        <strain evidence="7">ATCC 39006</strain>
    </source>
</reference>
<evidence type="ECO:0000256" key="1">
    <source>
        <dbReference type="ARBA" id="ARBA00023015"/>
    </source>
</evidence>
<dbReference type="SUPFAM" id="SSF47413">
    <property type="entry name" value="lambda repressor-like DNA-binding domains"/>
    <property type="match status" value="1"/>
</dbReference>
<feature type="domain" description="HTH lacI-type" evidence="5">
    <location>
        <begin position="12"/>
        <end position="66"/>
    </location>
</feature>
<feature type="transmembrane region" description="Helical" evidence="4">
    <location>
        <begin position="71"/>
        <end position="95"/>
    </location>
</feature>
<keyword evidence="3" id="KW-0804">Transcription</keyword>
<dbReference type="InterPro" id="IPR046335">
    <property type="entry name" value="LacI/GalR-like_sensor"/>
</dbReference>
<evidence type="ECO:0000313" key="6">
    <source>
        <dbReference type="EMBL" id="AUG98639.1"/>
    </source>
</evidence>
<dbReference type="InterPro" id="IPR000843">
    <property type="entry name" value="HTH_LacI"/>
</dbReference>
<dbReference type="PANTHER" id="PTHR30146">
    <property type="entry name" value="LACI-RELATED TRANSCRIPTIONAL REPRESSOR"/>
    <property type="match status" value="1"/>
</dbReference>
<dbReference type="AlphaFoldDB" id="A0A2I5T250"/>
<dbReference type="PROSITE" id="PS00356">
    <property type="entry name" value="HTH_LACI_1"/>
    <property type="match status" value="1"/>
</dbReference>
<dbReference type="PANTHER" id="PTHR30146:SF33">
    <property type="entry name" value="TRANSCRIPTIONAL REGULATOR"/>
    <property type="match status" value="1"/>
</dbReference>
<protein>
    <submittedName>
        <fullName evidence="7">LacI family transcriptional regulator</fullName>
    </submittedName>
</protein>
<keyword evidence="8" id="KW-1185">Reference proteome</keyword>
<dbReference type="Pfam" id="PF00356">
    <property type="entry name" value="LacI"/>
    <property type="match status" value="1"/>
</dbReference>
<keyword evidence="4" id="KW-0812">Transmembrane</keyword>
<proteinExistence type="predicted"/>
<dbReference type="RefSeq" id="WP_021013904.1">
    <property type="nucleotide sequence ID" value="NZ_CP025084.1"/>
</dbReference>
<dbReference type="Gene3D" id="3.40.50.2300">
    <property type="match status" value="2"/>
</dbReference>
<organism evidence="7 8">
    <name type="scientific">Serratia sp. (strain ATCC 39006)</name>
    <name type="common">Prodigiosinella confusarubida</name>
    <dbReference type="NCBI Taxonomy" id="104623"/>
    <lineage>
        <taxon>Bacteria</taxon>
        <taxon>Pseudomonadati</taxon>
        <taxon>Pseudomonadota</taxon>
        <taxon>Gammaproteobacteria</taxon>
        <taxon>Enterobacterales</taxon>
        <taxon>Pectobacteriaceae</taxon>
        <taxon>Prodigiosinella</taxon>
    </lineage>
</organism>
<dbReference type="Proteomes" id="UP000233778">
    <property type="component" value="Chromosome"/>
</dbReference>
<name>A0A2I5T250_SERS3</name>
<dbReference type="PROSITE" id="PS50932">
    <property type="entry name" value="HTH_LACI_2"/>
    <property type="match status" value="1"/>
</dbReference>
<evidence type="ECO:0000259" key="5">
    <source>
        <dbReference type="PROSITE" id="PS50932"/>
    </source>
</evidence>
<dbReference type="SMART" id="SM00354">
    <property type="entry name" value="HTH_LACI"/>
    <property type="match status" value="1"/>
</dbReference>
<evidence type="ECO:0000313" key="7">
    <source>
        <dbReference type="EMBL" id="AUH02954.1"/>
    </source>
</evidence>
<dbReference type="KEGG" id="sera:Ser39006_001635"/>
<dbReference type="GO" id="GO:0000976">
    <property type="term" value="F:transcription cis-regulatory region binding"/>
    <property type="evidence" value="ECO:0007669"/>
    <property type="project" value="TreeGrafter"/>
</dbReference>
<dbReference type="InterPro" id="IPR010982">
    <property type="entry name" value="Lambda_DNA-bd_dom_sf"/>
</dbReference>
<reference evidence="7 8" key="1">
    <citation type="journal article" date="2013" name="Genome Announc.">
        <title>Draft genome sequence of Serratia sp. strain ATCC 39006, a model bacterium for analysis of the biosynthesis and regulation of prodigiosin, a carbapenem, and gas vesicles.</title>
        <authorList>
            <person name="Fineran P.C."/>
            <person name="Iglesias Cans M.C."/>
            <person name="Ramsay J.P."/>
            <person name="Wilf N.M."/>
            <person name="Cossyleon D."/>
            <person name="McNeil M.B."/>
            <person name="Williamson N.R."/>
            <person name="Monson R.E."/>
            <person name="Becher S.A."/>
            <person name="Stanton J.A."/>
            <person name="Brugger K."/>
            <person name="Brown S.D."/>
            <person name="Salmond G.P."/>
        </authorList>
    </citation>
    <scope>NUCLEOTIDE SEQUENCE [LARGE SCALE GENOMIC DNA]</scope>
    <source>
        <strain evidence="7">ATCC 39006</strain>
        <strain evidence="8">ATCC 39006 / SC 11482</strain>
    </source>
</reference>
<dbReference type="Gene3D" id="1.10.260.40">
    <property type="entry name" value="lambda repressor-like DNA-binding domains"/>
    <property type="match status" value="1"/>
</dbReference>
<dbReference type="CDD" id="cd01392">
    <property type="entry name" value="HTH_LacI"/>
    <property type="match status" value="1"/>
</dbReference>
<evidence type="ECO:0000313" key="9">
    <source>
        <dbReference type="Proteomes" id="UP000233778"/>
    </source>
</evidence>
<evidence type="ECO:0000256" key="3">
    <source>
        <dbReference type="ARBA" id="ARBA00023163"/>
    </source>
</evidence>